<proteinExistence type="predicted"/>
<dbReference type="EMBL" id="ML994632">
    <property type="protein sequence ID" value="KAF2185716.1"/>
    <property type="molecule type" value="Genomic_DNA"/>
</dbReference>
<feature type="compositionally biased region" description="Polar residues" evidence="1">
    <location>
        <begin position="37"/>
        <end position="53"/>
    </location>
</feature>
<feature type="region of interest" description="Disordered" evidence="1">
    <location>
        <begin position="1"/>
        <end position="22"/>
    </location>
</feature>
<keyword evidence="3" id="KW-1185">Reference proteome</keyword>
<feature type="region of interest" description="Disordered" evidence="1">
    <location>
        <begin position="37"/>
        <end position="61"/>
    </location>
</feature>
<accession>A0A6A6E781</accession>
<dbReference type="Proteomes" id="UP000800200">
    <property type="component" value="Unassembled WGS sequence"/>
</dbReference>
<name>A0A6A6E781_9PEZI</name>
<protein>
    <submittedName>
        <fullName evidence="2">Uncharacterized protein</fullName>
    </submittedName>
</protein>
<evidence type="ECO:0000313" key="3">
    <source>
        <dbReference type="Proteomes" id="UP000800200"/>
    </source>
</evidence>
<feature type="compositionally biased region" description="Gly residues" evidence="1">
    <location>
        <begin position="1"/>
        <end position="15"/>
    </location>
</feature>
<sequence>MAPLGPGHGINGGAVKGQRNGSSAYDASHVSIVLTSAQTTGTSHTDSPLSTTAEEALGTTRAKRRERRLAWRGRCCILTDVSSRRTCMFNCPRKPGEELEAAKHREASSWYRNSWQRWLEPARGLRSSCVNWPTALANAITPALVLFCTKSGVSPAGHAHSTSAPCAWIICSCTNAPGVHADSYRLQPTSTGSAPRFGRTALHSPSQLLIYCSAEDGASRGRQHRQQRARWDHELLEQLHRGCKLQFELFACP</sequence>
<dbReference type="AlphaFoldDB" id="A0A6A6E781"/>
<evidence type="ECO:0000256" key="1">
    <source>
        <dbReference type="SAM" id="MobiDB-lite"/>
    </source>
</evidence>
<reference evidence="2" key="1">
    <citation type="journal article" date="2020" name="Stud. Mycol.">
        <title>101 Dothideomycetes genomes: a test case for predicting lifestyles and emergence of pathogens.</title>
        <authorList>
            <person name="Haridas S."/>
            <person name="Albert R."/>
            <person name="Binder M."/>
            <person name="Bloem J."/>
            <person name="Labutti K."/>
            <person name="Salamov A."/>
            <person name="Andreopoulos B."/>
            <person name="Baker S."/>
            <person name="Barry K."/>
            <person name="Bills G."/>
            <person name="Bluhm B."/>
            <person name="Cannon C."/>
            <person name="Castanera R."/>
            <person name="Culley D."/>
            <person name="Daum C."/>
            <person name="Ezra D."/>
            <person name="Gonzalez J."/>
            <person name="Henrissat B."/>
            <person name="Kuo A."/>
            <person name="Liang C."/>
            <person name="Lipzen A."/>
            <person name="Lutzoni F."/>
            <person name="Magnuson J."/>
            <person name="Mondo S."/>
            <person name="Nolan M."/>
            <person name="Ohm R."/>
            <person name="Pangilinan J."/>
            <person name="Park H.-J."/>
            <person name="Ramirez L."/>
            <person name="Alfaro M."/>
            <person name="Sun H."/>
            <person name="Tritt A."/>
            <person name="Yoshinaga Y."/>
            <person name="Zwiers L.-H."/>
            <person name="Turgeon B."/>
            <person name="Goodwin S."/>
            <person name="Spatafora J."/>
            <person name="Crous P."/>
            <person name="Grigoriev I."/>
        </authorList>
    </citation>
    <scope>NUCLEOTIDE SEQUENCE</scope>
    <source>
        <strain evidence="2">CBS 207.26</strain>
    </source>
</reference>
<organism evidence="2 3">
    <name type="scientific">Zopfia rhizophila CBS 207.26</name>
    <dbReference type="NCBI Taxonomy" id="1314779"/>
    <lineage>
        <taxon>Eukaryota</taxon>
        <taxon>Fungi</taxon>
        <taxon>Dikarya</taxon>
        <taxon>Ascomycota</taxon>
        <taxon>Pezizomycotina</taxon>
        <taxon>Dothideomycetes</taxon>
        <taxon>Dothideomycetes incertae sedis</taxon>
        <taxon>Zopfiaceae</taxon>
        <taxon>Zopfia</taxon>
    </lineage>
</organism>
<gene>
    <name evidence="2" type="ORF">K469DRAFT_687574</name>
</gene>
<evidence type="ECO:0000313" key="2">
    <source>
        <dbReference type="EMBL" id="KAF2185716.1"/>
    </source>
</evidence>